<evidence type="ECO:0000256" key="2">
    <source>
        <dbReference type="SAM" id="MobiDB-lite"/>
    </source>
</evidence>
<dbReference type="Pfam" id="PF00226">
    <property type="entry name" value="DnaJ"/>
    <property type="match status" value="1"/>
</dbReference>
<dbReference type="PANTHER" id="PTHR44144">
    <property type="entry name" value="DNAJ HOMOLOG SUBFAMILY C MEMBER 9"/>
    <property type="match status" value="1"/>
</dbReference>
<reference evidence="4" key="1">
    <citation type="journal article" date="2020" name="Fungal Divers.">
        <title>Resolving the Mortierellaceae phylogeny through synthesis of multi-gene phylogenetics and phylogenomics.</title>
        <authorList>
            <person name="Vandepol N."/>
            <person name="Liber J."/>
            <person name="Desiro A."/>
            <person name="Na H."/>
            <person name="Kennedy M."/>
            <person name="Barry K."/>
            <person name="Grigoriev I.V."/>
            <person name="Miller A.N."/>
            <person name="O'Donnell K."/>
            <person name="Stajich J.E."/>
            <person name="Bonito G."/>
        </authorList>
    </citation>
    <scope>NUCLEOTIDE SEQUENCE</scope>
    <source>
        <strain evidence="4">NRRL 2769</strain>
    </source>
</reference>
<feature type="compositionally biased region" description="Basic residues" evidence="2">
    <location>
        <begin position="276"/>
        <end position="287"/>
    </location>
</feature>
<dbReference type="PROSITE" id="PS00636">
    <property type="entry name" value="DNAJ_1"/>
    <property type="match status" value="1"/>
</dbReference>
<dbReference type="InterPro" id="IPR036869">
    <property type="entry name" value="J_dom_sf"/>
</dbReference>
<dbReference type="Gene3D" id="1.10.287.110">
    <property type="entry name" value="DnaJ domain"/>
    <property type="match status" value="1"/>
</dbReference>
<organism evidence="4 5">
    <name type="scientific">Entomortierella chlamydospora</name>
    <dbReference type="NCBI Taxonomy" id="101097"/>
    <lineage>
        <taxon>Eukaryota</taxon>
        <taxon>Fungi</taxon>
        <taxon>Fungi incertae sedis</taxon>
        <taxon>Mucoromycota</taxon>
        <taxon>Mortierellomycotina</taxon>
        <taxon>Mortierellomycetes</taxon>
        <taxon>Mortierellales</taxon>
        <taxon>Mortierellaceae</taxon>
        <taxon>Entomortierella</taxon>
    </lineage>
</organism>
<dbReference type="SMART" id="SM00271">
    <property type="entry name" value="DnaJ"/>
    <property type="match status" value="1"/>
</dbReference>
<dbReference type="InterPro" id="IPR056453">
    <property type="entry name" value="HTH_DNAJC9"/>
</dbReference>
<dbReference type="GO" id="GO:0005634">
    <property type="term" value="C:nucleus"/>
    <property type="evidence" value="ECO:0007669"/>
    <property type="project" value="TreeGrafter"/>
</dbReference>
<dbReference type="Proteomes" id="UP000703661">
    <property type="component" value="Unassembled WGS sequence"/>
</dbReference>
<dbReference type="GO" id="GO:0005737">
    <property type="term" value="C:cytoplasm"/>
    <property type="evidence" value="ECO:0007669"/>
    <property type="project" value="TreeGrafter"/>
</dbReference>
<dbReference type="InterPro" id="IPR052594">
    <property type="entry name" value="J_domain-containing_protein"/>
</dbReference>
<feature type="region of interest" description="Disordered" evidence="2">
    <location>
        <begin position="272"/>
        <end position="338"/>
    </location>
</feature>
<feature type="region of interest" description="Disordered" evidence="2">
    <location>
        <begin position="223"/>
        <end position="249"/>
    </location>
</feature>
<dbReference type="EMBL" id="JAAAID010003954">
    <property type="protein sequence ID" value="KAF9994948.1"/>
    <property type="molecule type" value="Genomic_DNA"/>
</dbReference>
<evidence type="ECO:0000259" key="3">
    <source>
        <dbReference type="PROSITE" id="PS50076"/>
    </source>
</evidence>
<dbReference type="InterPro" id="IPR018253">
    <property type="entry name" value="DnaJ_domain_CS"/>
</dbReference>
<sequence>MPKVTSFALYDPEVSLYTCLNVNKNADQATIKKAYYKLALAHHPDKQSATSTDAERDQATARFQRLGFAYAVLGDPQRRRVYDETGDVSEDGMAGFGTQGQAAGGWDAYFRELWGGVVNESTIKEFERTYRFSDEEKRDVIHAYVTYRGDMDGILSAVPVCTYADEERFRKMIQSAIDAKVARKYKAFGGPVVDQKAAARRKREAEAEAAEAEQLWRELGLERLKKQSSTKRKNASTEPDEQPPEPGSETELQLMMMQNQQNRRGAMDAILDKYSVKKPKKEKKPKKNSQNLATGTPASVASSSSAVPLQQHQQQIHHHQQQHQQHQHQQQQQHQQHQ</sequence>
<dbReference type="GO" id="GO:0031072">
    <property type="term" value="F:heat shock protein binding"/>
    <property type="evidence" value="ECO:0007669"/>
    <property type="project" value="TreeGrafter"/>
</dbReference>
<keyword evidence="1" id="KW-0175">Coiled coil</keyword>
<keyword evidence="5" id="KW-1185">Reference proteome</keyword>
<comment type="caution">
    <text evidence="4">The sequence shown here is derived from an EMBL/GenBank/DDBJ whole genome shotgun (WGS) entry which is preliminary data.</text>
</comment>
<dbReference type="SUPFAM" id="SSF46565">
    <property type="entry name" value="Chaperone J-domain"/>
    <property type="match status" value="1"/>
</dbReference>
<feature type="coiled-coil region" evidence="1">
    <location>
        <begin position="193"/>
        <end position="222"/>
    </location>
</feature>
<feature type="compositionally biased region" description="Polar residues" evidence="2">
    <location>
        <begin position="288"/>
        <end position="297"/>
    </location>
</feature>
<dbReference type="PRINTS" id="PR00625">
    <property type="entry name" value="JDOMAIN"/>
</dbReference>
<dbReference type="PANTHER" id="PTHR44144:SF1">
    <property type="entry name" value="DNAJ HOMOLOG SUBFAMILY C MEMBER 9"/>
    <property type="match status" value="1"/>
</dbReference>
<evidence type="ECO:0000256" key="1">
    <source>
        <dbReference type="SAM" id="Coils"/>
    </source>
</evidence>
<feature type="compositionally biased region" description="Low complexity" evidence="2">
    <location>
        <begin position="322"/>
        <end position="338"/>
    </location>
</feature>
<evidence type="ECO:0000313" key="5">
    <source>
        <dbReference type="Proteomes" id="UP000703661"/>
    </source>
</evidence>
<dbReference type="CDD" id="cd06257">
    <property type="entry name" value="DnaJ"/>
    <property type="match status" value="1"/>
</dbReference>
<dbReference type="InterPro" id="IPR001623">
    <property type="entry name" value="DnaJ_domain"/>
</dbReference>
<proteinExistence type="predicted"/>
<name>A0A9P6MEH5_9FUNG</name>
<feature type="non-terminal residue" evidence="4">
    <location>
        <position position="338"/>
    </location>
</feature>
<accession>A0A9P6MEH5</accession>
<protein>
    <recommendedName>
        <fullName evidence="3">J domain-containing protein</fullName>
    </recommendedName>
</protein>
<dbReference type="PROSITE" id="PS50076">
    <property type="entry name" value="DNAJ_2"/>
    <property type="match status" value="1"/>
</dbReference>
<gene>
    <name evidence="4" type="ORF">BGZ80_007648</name>
</gene>
<dbReference type="Pfam" id="PF23302">
    <property type="entry name" value="HTH_DNAJC9"/>
    <property type="match status" value="1"/>
</dbReference>
<feature type="domain" description="J" evidence="3">
    <location>
        <begin position="15"/>
        <end position="86"/>
    </location>
</feature>
<evidence type="ECO:0000313" key="4">
    <source>
        <dbReference type="EMBL" id="KAF9994948.1"/>
    </source>
</evidence>
<dbReference type="AlphaFoldDB" id="A0A9P6MEH5"/>
<feature type="compositionally biased region" description="Low complexity" evidence="2">
    <location>
        <begin position="298"/>
        <end position="314"/>
    </location>
</feature>